<comment type="caution">
    <text evidence="2">The sequence shown here is derived from an EMBL/GenBank/DDBJ whole genome shotgun (WGS) entry which is preliminary data.</text>
</comment>
<evidence type="ECO:0000313" key="3">
    <source>
        <dbReference type="Proteomes" id="UP001194696"/>
    </source>
</evidence>
<dbReference type="Gene3D" id="3.80.10.10">
    <property type="entry name" value="Ribonuclease Inhibitor"/>
    <property type="match status" value="1"/>
</dbReference>
<dbReference type="Proteomes" id="UP001194696">
    <property type="component" value="Unassembled WGS sequence"/>
</dbReference>
<name>A0ABQ7JMS2_9FUNG</name>
<protein>
    <recommendedName>
        <fullName evidence="4">F-box domain-containing protein</fullName>
    </recommendedName>
</protein>
<evidence type="ECO:0008006" key="4">
    <source>
        <dbReference type="Google" id="ProtNLM"/>
    </source>
</evidence>
<keyword evidence="3" id="KW-1185">Reference proteome</keyword>
<evidence type="ECO:0000313" key="2">
    <source>
        <dbReference type="EMBL" id="KAG0281119.1"/>
    </source>
</evidence>
<dbReference type="EMBL" id="JAAAIM010001206">
    <property type="protein sequence ID" value="KAG0281119.1"/>
    <property type="molecule type" value="Genomic_DNA"/>
</dbReference>
<reference evidence="2 3" key="1">
    <citation type="journal article" date="2020" name="Fungal Divers.">
        <title>Resolving the Mortierellaceae phylogeny through synthesis of multi-gene phylogenetics and phylogenomics.</title>
        <authorList>
            <person name="Vandepol N."/>
            <person name="Liber J."/>
            <person name="Desiro A."/>
            <person name="Na H."/>
            <person name="Kennedy M."/>
            <person name="Barry K."/>
            <person name="Grigoriev I.V."/>
            <person name="Miller A.N."/>
            <person name="O'Donnell K."/>
            <person name="Stajich J.E."/>
            <person name="Bonito G."/>
        </authorList>
    </citation>
    <scope>NUCLEOTIDE SEQUENCE [LARGE SCALE GENOMIC DNA]</scope>
    <source>
        <strain evidence="2 3">AD045</strain>
    </source>
</reference>
<accession>A0ABQ7JMS2</accession>
<organism evidence="2 3">
    <name type="scientific">Linnemannia gamsii</name>
    <dbReference type="NCBI Taxonomy" id="64522"/>
    <lineage>
        <taxon>Eukaryota</taxon>
        <taxon>Fungi</taxon>
        <taxon>Fungi incertae sedis</taxon>
        <taxon>Mucoromycota</taxon>
        <taxon>Mortierellomycotina</taxon>
        <taxon>Mortierellomycetes</taxon>
        <taxon>Mortierellales</taxon>
        <taxon>Mortierellaceae</taxon>
        <taxon>Linnemannia</taxon>
    </lineage>
</organism>
<feature type="compositionally biased region" description="Low complexity" evidence="1">
    <location>
        <begin position="799"/>
        <end position="808"/>
    </location>
</feature>
<feature type="region of interest" description="Disordered" evidence="1">
    <location>
        <begin position="78"/>
        <end position="97"/>
    </location>
</feature>
<gene>
    <name evidence="2" type="ORF">BGZ96_001275</name>
</gene>
<feature type="region of interest" description="Disordered" evidence="1">
    <location>
        <begin position="795"/>
        <end position="815"/>
    </location>
</feature>
<proteinExistence type="predicted"/>
<sequence>MAIRHLYANPFQLPFHTSDEDEYCTDDDDEGEERVIRGPSESIDTLARMLLTRSVPGSVPEVVAVVFPELATPSVASSVNTTTATPNNNNNNNNSNSLDYMSHIRHLNLCTPVAYTWQHEIQVPPATLAYIQREDFLEEWETDNLVMMPACQRRLGLDPPDGPLPLYHQYFRVQLLREVNWMLVNGRAGEGRGGDGGGKILGQQLQSLAIPVSDLERYVESVEKFESLEHVQFCLDEILSYTQEDIEEGLGDDQMESSYYRAQGIPDETDDNARLLRRMNARKMAAMQSLVQFVEEHGRLFPGQLKTVTCPESNIWEPQSWMSLPQVCPAEILFRILELLPALRRPCVLDDGNWMQFLAHPTGTYLGDVKEIDVDMESHSWLDTYGKLVENRGFLQKCRGLRKLNLGSLGKEAYKWAVEEKKALLENNYGGNSDIAKGTQGRSELQDQHLYLRHGLVPLEKVYFSSLNDVPLKDMDEVNDIAYAFSETLTTINVNMPCSMSDMSDINPEPPVPLWTIRLGAGWVDLPNLRDLYIDARVARLVLEPELLSHCPNLVNLNLYDDVTYEYQPSEAIQTGCLPAQLRKVESMTLLGWTALTFHPATLPSMSESLEVLSVQIASWNDELCIIPAVTDNDYDHALDQEKEQDQGQLQYGPGYYRWTWDWELPLLTNLELNSKFAYEFKFQMLAGCPLLKSLYLNIHTDTEHTRYIDRSVLYTQLTAPALAPGAGVGVGEKRIVLHKLRNLTMLGAWEMVGGDAFVEEFLGSLFPNLDHLVARHWKGVTISGFLSILRNKSEEESSPASSSPSGEPEQERNHNRVRKMDLAGQEMHGDEGRLDMESAQALGLVFKGYGDEEDVIEGEVLRGVEFSYEYSKFYVIKSPR</sequence>
<evidence type="ECO:0000256" key="1">
    <source>
        <dbReference type="SAM" id="MobiDB-lite"/>
    </source>
</evidence>
<dbReference type="InterPro" id="IPR032675">
    <property type="entry name" value="LRR_dom_sf"/>
</dbReference>